<organism evidence="2 3">
    <name type="scientific">Methylocaldum marinum</name>
    <dbReference type="NCBI Taxonomy" id="1432792"/>
    <lineage>
        <taxon>Bacteria</taxon>
        <taxon>Pseudomonadati</taxon>
        <taxon>Pseudomonadota</taxon>
        <taxon>Gammaproteobacteria</taxon>
        <taxon>Methylococcales</taxon>
        <taxon>Methylococcaceae</taxon>
        <taxon>Methylocaldum</taxon>
    </lineage>
</organism>
<keyword evidence="3" id="KW-1185">Reference proteome</keyword>
<protein>
    <submittedName>
        <fullName evidence="2">Uncharacterized protein</fullName>
    </submittedName>
</protein>
<gene>
    <name evidence="2" type="ORF">sS8_3267</name>
</gene>
<feature type="compositionally biased region" description="Basic and acidic residues" evidence="1">
    <location>
        <begin position="18"/>
        <end position="30"/>
    </location>
</feature>
<feature type="region of interest" description="Disordered" evidence="1">
    <location>
        <begin position="18"/>
        <end position="50"/>
    </location>
</feature>
<dbReference type="KEGG" id="mmai:sS8_3267"/>
<evidence type="ECO:0000313" key="2">
    <source>
        <dbReference type="EMBL" id="BBA35210.1"/>
    </source>
</evidence>
<proteinExistence type="predicted"/>
<reference evidence="2 3" key="1">
    <citation type="submission" date="2016-12" db="EMBL/GenBank/DDBJ databases">
        <title>Genome sequencing of Methylocaldum marinum.</title>
        <authorList>
            <person name="Takeuchi M."/>
            <person name="Kamagata Y."/>
            <person name="Hiraoka S."/>
            <person name="Oshima K."/>
            <person name="Hattori M."/>
            <person name="Iwasaki W."/>
        </authorList>
    </citation>
    <scope>NUCLEOTIDE SEQUENCE [LARGE SCALE GENOMIC DNA]</scope>
    <source>
        <strain evidence="2 3">S8</strain>
    </source>
</reference>
<sequence length="76" mass="8577">MLQEAKIRPATRFHEITLYRQQNDEKKENGHWPIGSQTAAEQERQAEDGSGAAIQENLMGTEIEQEGDSEAVYRCG</sequence>
<dbReference type="EMBL" id="AP017928">
    <property type="protein sequence ID" value="BBA35210.1"/>
    <property type="molecule type" value="Genomic_DNA"/>
</dbReference>
<dbReference type="AlphaFoldDB" id="A0A250KU78"/>
<dbReference type="Proteomes" id="UP000266313">
    <property type="component" value="Chromosome"/>
</dbReference>
<accession>A0A250KU78</accession>
<evidence type="ECO:0000313" key="3">
    <source>
        <dbReference type="Proteomes" id="UP000266313"/>
    </source>
</evidence>
<evidence type="ECO:0000256" key="1">
    <source>
        <dbReference type="SAM" id="MobiDB-lite"/>
    </source>
</evidence>
<name>A0A250KU78_9GAMM</name>